<keyword evidence="2" id="KW-1003">Cell membrane</keyword>
<keyword evidence="4 6" id="KW-1133">Transmembrane helix</keyword>
<evidence type="ECO:0000256" key="3">
    <source>
        <dbReference type="ARBA" id="ARBA00022692"/>
    </source>
</evidence>
<gene>
    <name evidence="8" type="ORF">K8V20_04175</name>
</gene>
<feature type="transmembrane region" description="Helical" evidence="6">
    <location>
        <begin position="127"/>
        <end position="149"/>
    </location>
</feature>
<dbReference type="Proteomes" id="UP000782880">
    <property type="component" value="Unassembled WGS sequence"/>
</dbReference>
<evidence type="ECO:0000256" key="1">
    <source>
        <dbReference type="ARBA" id="ARBA00004651"/>
    </source>
</evidence>
<dbReference type="InterPro" id="IPR013525">
    <property type="entry name" value="ABC2_TM"/>
</dbReference>
<feature type="transmembrane region" description="Helical" evidence="6">
    <location>
        <begin position="252"/>
        <end position="277"/>
    </location>
</feature>
<evidence type="ECO:0000313" key="9">
    <source>
        <dbReference type="Proteomes" id="UP000782880"/>
    </source>
</evidence>
<feature type="transmembrane region" description="Helical" evidence="6">
    <location>
        <begin position="47"/>
        <end position="69"/>
    </location>
</feature>
<dbReference type="GO" id="GO:0140359">
    <property type="term" value="F:ABC-type transporter activity"/>
    <property type="evidence" value="ECO:0007669"/>
    <property type="project" value="InterPro"/>
</dbReference>
<evidence type="ECO:0000256" key="6">
    <source>
        <dbReference type="SAM" id="Phobius"/>
    </source>
</evidence>
<feature type="transmembrane region" description="Helical" evidence="6">
    <location>
        <begin position="12"/>
        <end position="35"/>
    </location>
</feature>
<dbReference type="EMBL" id="DYVE01000107">
    <property type="protein sequence ID" value="HJG27828.1"/>
    <property type="molecule type" value="Genomic_DNA"/>
</dbReference>
<dbReference type="AlphaFoldDB" id="A0A921IJJ6"/>
<dbReference type="InterPro" id="IPR051449">
    <property type="entry name" value="ABC-2_transporter_component"/>
</dbReference>
<feature type="domain" description="ABC-2 type transporter transmembrane" evidence="7">
    <location>
        <begin position="43"/>
        <end position="226"/>
    </location>
</feature>
<comment type="caution">
    <text evidence="8">The sequence shown here is derived from an EMBL/GenBank/DDBJ whole genome shotgun (WGS) entry which is preliminary data.</text>
</comment>
<sequence length="287" mass="31566">MKAVFKHEIGLYYHGLLAYVFGAFLLEFIGIGAMMYNINRAVANFEYALGTFSIGFIALVPILTMRVMAEEKKQKTDQLLSLLPITGVDIVLGKYFAMAVVFVAPMIVACVYPFIFSLYGDVYLPTSYGALFAFVCLGLALIAIGMFISSLTESQGMAAGICVVAMLFCYYSASLADYIASTAFNVAALLVLSALLALLVRRLTRSDAAGLIILILCVAAVAITWFVSPTSLETLLPDLMNKLSLFERFYTFVNGVFDVTAIIYYISVAVFFLFLCVQSWEKKRYNG</sequence>
<name>A0A921IJJ6_9FIRM</name>
<keyword evidence="5 6" id="KW-0472">Membrane</keyword>
<feature type="transmembrane region" description="Helical" evidence="6">
    <location>
        <begin position="211"/>
        <end position="232"/>
    </location>
</feature>
<evidence type="ECO:0000256" key="5">
    <source>
        <dbReference type="ARBA" id="ARBA00023136"/>
    </source>
</evidence>
<evidence type="ECO:0000256" key="2">
    <source>
        <dbReference type="ARBA" id="ARBA00022475"/>
    </source>
</evidence>
<organism evidence="8 9">
    <name type="scientific">Subdoligranulum variabile</name>
    <dbReference type="NCBI Taxonomy" id="214851"/>
    <lineage>
        <taxon>Bacteria</taxon>
        <taxon>Bacillati</taxon>
        <taxon>Bacillota</taxon>
        <taxon>Clostridia</taxon>
        <taxon>Eubacteriales</taxon>
        <taxon>Oscillospiraceae</taxon>
        <taxon>Subdoligranulum</taxon>
    </lineage>
</organism>
<feature type="transmembrane region" description="Helical" evidence="6">
    <location>
        <begin position="90"/>
        <end position="115"/>
    </location>
</feature>
<feature type="transmembrane region" description="Helical" evidence="6">
    <location>
        <begin position="156"/>
        <end position="173"/>
    </location>
</feature>
<evidence type="ECO:0000256" key="4">
    <source>
        <dbReference type="ARBA" id="ARBA00022989"/>
    </source>
</evidence>
<keyword evidence="3 6" id="KW-0812">Transmembrane</keyword>
<protein>
    <submittedName>
        <fullName evidence="8">ABC transporter permease</fullName>
    </submittedName>
</protein>
<evidence type="ECO:0000259" key="7">
    <source>
        <dbReference type="Pfam" id="PF12698"/>
    </source>
</evidence>
<dbReference type="PANTHER" id="PTHR30294:SF29">
    <property type="entry name" value="MULTIDRUG ABC TRANSPORTER PERMEASE YBHS-RELATED"/>
    <property type="match status" value="1"/>
</dbReference>
<feature type="transmembrane region" description="Helical" evidence="6">
    <location>
        <begin position="179"/>
        <end position="199"/>
    </location>
</feature>
<reference evidence="8" key="1">
    <citation type="journal article" date="2021" name="PeerJ">
        <title>Extensive microbial diversity within the chicken gut microbiome revealed by metagenomics and culture.</title>
        <authorList>
            <person name="Gilroy R."/>
            <person name="Ravi A."/>
            <person name="Getino M."/>
            <person name="Pursley I."/>
            <person name="Horton D.L."/>
            <person name="Alikhan N.F."/>
            <person name="Baker D."/>
            <person name="Gharbi K."/>
            <person name="Hall N."/>
            <person name="Watson M."/>
            <person name="Adriaenssens E.M."/>
            <person name="Foster-Nyarko E."/>
            <person name="Jarju S."/>
            <person name="Secka A."/>
            <person name="Antonio M."/>
            <person name="Oren A."/>
            <person name="Chaudhuri R.R."/>
            <person name="La Ragione R."/>
            <person name="Hildebrand F."/>
            <person name="Pallen M.J."/>
        </authorList>
    </citation>
    <scope>NUCLEOTIDE SEQUENCE</scope>
    <source>
        <strain evidence="8">ChiBcec21-2208</strain>
    </source>
</reference>
<dbReference type="GO" id="GO:0005886">
    <property type="term" value="C:plasma membrane"/>
    <property type="evidence" value="ECO:0007669"/>
    <property type="project" value="UniProtKB-SubCell"/>
</dbReference>
<accession>A0A921IJJ6</accession>
<dbReference type="PANTHER" id="PTHR30294">
    <property type="entry name" value="MEMBRANE COMPONENT OF ABC TRANSPORTER YHHJ-RELATED"/>
    <property type="match status" value="1"/>
</dbReference>
<comment type="subcellular location">
    <subcellularLocation>
        <location evidence="1">Cell membrane</location>
        <topology evidence="1">Multi-pass membrane protein</topology>
    </subcellularLocation>
</comment>
<proteinExistence type="predicted"/>
<evidence type="ECO:0000313" key="8">
    <source>
        <dbReference type="EMBL" id="HJG27828.1"/>
    </source>
</evidence>
<reference evidence="8" key="2">
    <citation type="submission" date="2021-09" db="EMBL/GenBank/DDBJ databases">
        <authorList>
            <person name="Gilroy R."/>
        </authorList>
    </citation>
    <scope>NUCLEOTIDE SEQUENCE</scope>
    <source>
        <strain evidence="8">ChiBcec21-2208</strain>
    </source>
</reference>
<dbReference type="Pfam" id="PF12698">
    <property type="entry name" value="ABC2_membrane_3"/>
    <property type="match status" value="1"/>
</dbReference>